<dbReference type="SUPFAM" id="SSF158472">
    <property type="entry name" value="HAMP domain-like"/>
    <property type="match status" value="1"/>
</dbReference>
<dbReference type="EMBL" id="POSP01000003">
    <property type="protein sequence ID" value="PND37666.1"/>
    <property type="molecule type" value="Genomic_DNA"/>
</dbReference>
<dbReference type="Gene3D" id="3.20.20.450">
    <property type="entry name" value="EAL domain"/>
    <property type="match status" value="1"/>
</dbReference>
<accession>A0A2N8KW36</accession>
<dbReference type="InterPro" id="IPR047347">
    <property type="entry name" value="YvaQ-like_sensor"/>
</dbReference>
<dbReference type="SMART" id="SM00267">
    <property type="entry name" value="GGDEF"/>
    <property type="match status" value="1"/>
</dbReference>
<comment type="caution">
    <text evidence="4">The sequence shown here is derived from an EMBL/GenBank/DDBJ whole genome shotgun (WGS) entry which is preliminary data.</text>
</comment>
<dbReference type="GO" id="GO:0016020">
    <property type="term" value="C:membrane"/>
    <property type="evidence" value="ECO:0007669"/>
    <property type="project" value="InterPro"/>
</dbReference>
<protein>
    <recommendedName>
        <fullName evidence="6">GGDEF domain-containing protein</fullName>
    </recommendedName>
</protein>
<keyword evidence="5" id="KW-1185">Reference proteome</keyword>
<dbReference type="InterPro" id="IPR029787">
    <property type="entry name" value="Nucleotide_cyclase"/>
</dbReference>
<dbReference type="InterPro" id="IPR000160">
    <property type="entry name" value="GGDEF_dom"/>
</dbReference>
<dbReference type="Pfam" id="PF12729">
    <property type="entry name" value="4HB_MCP_1"/>
    <property type="match status" value="1"/>
</dbReference>
<dbReference type="CDD" id="cd06225">
    <property type="entry name" value="HAMP"/>
    <property type="match status" value="1"/>
</dbReference>
<organism evidence="4 5">
    <name type="scientific">Kinneretia aquatilis</name>
    <dbReference type="NCBI Taxonomy" id="2070761"/>
    <lineage>
        <taxon>Bacteria</taxon>
        <taxon>Pseudomonadati</taxon>
        <taxon>Pseudomonadota</taxon>
        <taxon>Betaproteobacteria</taxon>
        <taxon>Burkholderiales</taxon>
        <taxon>Sphaerotilaceae</taxon>
        <taxon>Roseateles</taxon>
    </lineage>
</organism>
<dbReference type="PROSITE" id="PS50887">
    <property type="entry name" value="GGDEF"/>
    <property type="match status" value="1"/>
</dbReference>
<dbReference type="PROSITE" id="PS50883">
    <property type="entry name" value="EAL"/>
    <property type="match status" value="1"/>
</dbReference>
<dbReference type="InterPro" id="IPR043128">
    <property type="entry name" value="Rev_trsase/Diguanyl_cyclase"/>
</dbReference>
<name>A0A2N8KW36_9BURK</name>
<dbReference type="SMART" id="SM00304">
    <property type="entry name" value="HAMP"/>
    <property type="match status" value="1"/>
</dbReference>
<dbReference type="CDD" id="cd19411">
    <property type="entry name" value="MCP2201-like_sensor"/>
    <property type="match status" value="1"/>
</dbReference>
<dbReference type="InterPro" id="IPR035919">
    <property type="entry name" value="EAL_sf"/>
</dbReference>
<dbReference type="NCBIfam" id="TIGR00254">
    <property type="entry name" value="GGDEF"/>
    <property type="match status" value="1"/>
</dbReference>
<evidence type="ECO:0000259" key="3">
    <source>
        <dbReference type="PROSITE" id="PS50887"/>
    </source>
</evidence>
<dbReference type="InterPro" id="IPR003660">
    <property type="entry name" value="HAMP_dom"/>
</dbReference>
<dbReference type="SUPFAM" id="SSF141868">
    <property type="entry name" value="EAL domain-like"/>
    <property type="match status" value="1"/>
</dbReference>
<evidence type="ECO:0000259" key="2">
    <source>
        <dbReference type="PROSITE" id="PS50885"/>
    </source>
</evidence>
<dbReference type="GO" id="GO:0071111">
    <property type="term" value="F:cyclic-guanylate-specific phosphodiesterase activity"/>
    <property type="evidence" value="ECO:0007669"/>
    <property type="project" value="InterPro"/>
</dbReference>
<dbReference type="InterPro" id="IPR001633">
    <property type="entry name" value="EAL_dom"/>
</dbReference>
<dbReference type="Gene3D" id="6.10.340.10">
    <property type="match status" value="1"/>
</dbReference>
<dbReference type="OrthoDB" id="9813903at2"/>
<dbReference type="InterPro" id="IPR024478">
    <property type="entry name" value="HlyB_4HB_MCP"/>
</dbReference>
<dbReference type="SMART" id="SM00052">
    <property type="entry name" value="EAL"/>
    <property type="match status" value="1"/>
</dbReference>
<evidence type="ECO:0000259" key="1">
    <source>
        <dbReference type="PROSITE" id="PS50883"/>
    </source>
</evidence>
<dbReference type="GO" id="GO:0007165">
    <property type="term" value="P:signal transduction"/>
    <property type="evidence" value="ECO:0007669"/>
    <property type="project" value="InterPro"/>
</dbReference>
<dbReference type="Gene3D" id="3.30.70.270">
    <property type="match status" value="1"/>
</dbReference>
<dbReference type="CDD" id="cd01949">
    <property type="entry name" value="GGDEF"/>
    <property type="match status" value="1"/>
</dbReference>
<dbReference type="InterPro" id="IPR050706">
    <property type="entry name" value="Cyclic-di-GMP_PDE-like"/>
</dbReference>
<dbReference type="PROSITE" id="PS50885">
    <property type="entry name" value="HAMP"/>
    <property type="match status" value="1"/>
</dbReference>
<feature type="domain" description="HAMP" evidence="2">
    <location>
        <begin position="229"/>
        <end position="281"/>
    </location>
</feature>
<dbReference type="CDD" id="cd01948">
    <property type="entry name" value="EAL"/>
    <property type="match status" value="1"/>
</dbReference>
<sequence>MSHSPALRFPASMFLSPLQALARLRIGTRLALRSVLVLLLLTLAGLSQLERMNQLSVALNELASQRLTLLHLSEDISAQAHKTSRKLLVLISAPREQRIAAYREADAANRQIDQDLSRLGQQLRGAASRRAFAELSQALDQYRAAYGRNIDLIEAEDLNAARTMMARETEQALDQLARAADRLLELQQKDTADHAHELQDEIRKDRQWMLILGVLVVAFSGALDGVVRRSITVPLGHAEQAAQRLAAGDYSARAELQGQDEVTRVGQALNTLAAAVGERELRLRRLANTDAMTGLAQRARFLVEANEQLQQRRNQGGLASCLLCLDLDRLKTINALLGFDAGDAVIRRASSHLAEALGAQAPLARLAGGTFAALLQVRDAADAQLQAESLRRAIEQPLDWQGQRLDLSISCGAALCPEHGHEAESLLRQAEQALFESKRSKAALRFYSSGTEQARQQDLTLASDLQAALQGEQLHAYLQPKLRLGSGELEGAEALVRWKHPTRGWVPPGEFIPFAERTGRVSQLTRWMLGEALRLLAEPRMAGLHIAVNISTQDLQNGELLDFLRERLQEHDVDPQHLTLELTETGLMDSSDDPVALLHGLRTLGVRLSIDDFGTGHSSLAYLQHLPVDELKIDRSFVREVDLSPRRYELLETIARLGHSLSLTVTAEGIEREGELDAVRRVGCDQVQGFLLGRPMDFESFLAWRDAREAAAPA</sequence>
<dbReference type="Pfam" id="PF00563">
    <property type="entry name" value="EAL"/>
    <property type="match status" value="1"/>
</dbReference>
<feature type="domain" description="GGDEF" evidence="3">
    <location>
        <begin position="318"/>
        <end position="449"/>
    </location>
</feature>
<evidence type="ECO:0008006" key="6">
    <source>
        <dbReference type="Google" id="ProtNLM"/>
    </source>
</evidence>
<dbReference type="Pfam" id="PF00990">
    <property type="entry name" value="GGDEF"/>
    <property type="match status" value="1"/>
</dbReference>
<dbReference type="PANTHER" id="PTHR33121">
    <property type="entry name" value="CYCLIC DI-GMP PHOSPHODIESTERASE PDEF"/>
    <property type="match status" value="1"/>
</dbReference>
<gene>
    <name evidence="4" type="ORF">C1O66_09115</name>
</gene>
<dbReference type="PANTHER" id="PTHR33121:SF79">
    <property type="entry name" value="CYCLIC DI-GMP PHOSPHODIESTERASE PDED-RELATED"/>
    <property type="match status" value="1"/>
</dbReference>
<dbReference type="SUPFAM" id="SSF55073">
    <property type="entry name" value="Nucleotide cyclase"/>
    <property type="match status" value="1"/>
</dbReference>
<reference evidence="4 5" key="1">
    <citation type="submission" date="2018-01" db="EMBL/GenBank/DDBJ databases">
        <title>Draft genome sequence of Paucibacter aquatile CR182 isolated from freshwater of the Nakdong River.</title>
        <authorList>
            <person name="Choi A."/>
            <person name="Chung E.J."/>
        </authorList>
    </citation>
    <scope>NUCLEOTIDE SEQUENCE [LARGE SCALE GENOMIC DNA]</scope>
    <source>
        <strain evidence="4 5">CR182</strain>
    </source>
</reference>
<dbReference type="AlphaFoldDB" id="A0A2N8KW36"/>
<evidence type="ECO:0000313" key="4">
    <source>
        <dbReference type="EMBL" id="PND37666.1"/>
    </source>
</evidence>
<dbReference type="Pfam" id="PF00672">
    <property type="entry name" value="HAMP"/>
    <property type="match status" value="1"/>
</dbReference>
<feature type="domain" description="EAL" evidence="1">
    <location>
        <begin position="458"/>
        <end position="709"/>
    </location>
</feature>
<evidence type="ECO:0000313" key="5">
    <source>
        <dbReference type="Proteomes" id="UP000235916"/>
    </source>
</evidence>
<dbReference type="Proteomes" id="UP000235916">
    <property type="component" value="Unassembled WGS sequence"/>
</dbReference>
<proteinExistence type="predicted"/>